<dbReference type="Gene3D" id="1.25.40.10">
    <property type="entry name" value="Tetratricopeptide repeat domain"/>
    <property type="match status" value="5"/>
</dbReference>
<proteinExistence type="predicted"/>
<accession>A0ABT6DL11</accession>
<organism evidence="1 2">
    <name type="scientific">Bdellovibrio svalbardensis</name>
    <dbReference type="NCBI Taxonomy" id="2972972"/>
    <lineage>
        <taxon>Bacteria</taxon>
        <taxon>Pseudomonadati</taxon>
        <taxon>Bdellovibrionota</taxon>
        <taxon>Bdellovibrionia</taxon>
        <taxon>Bdellovibrionales</taxon>
        <taxon>Pseudobdellovibrionaceae</taxon>
        <taxon>Bdellovibrio</taxon>
    </lineage>
</organism>
<sequence length="1239" mass="140425">MALRTVVLLMAIHLFSIYCFAETEKGLLPEVRLNNNEDDNEKKAFSSEILITRSENKAIESLQAILKKQKGSKNEADLWYRLAELYMRRSKSGRFFDLHKDTPMMKLSSFPVPNEKGSEAMKRAIKIYSKIETEFPQFKQMDSVLFNNAFAHQQIGKFKESDLLYGKLLQNFPKSPLVPDGTLALGELLYDQGKFTQALEQFQRLEKFPQSRVYSYGMYKAAWAYYNLHDSENGIKKLVEVVKNNPPLQEGEVPTNRHNLRREAMRDLTVFIGDTYPANKLYSFFEDITTEEELGQSMTDLAKLYDSHSRQKEMNIFLEEYIEKRSSGPDVVKSHLALVEANEVLKKRDKVLDHLQTASDLCRKDSTWRTLQKPDVVQSSCTEGFRHTSLDMAKKWWDIWTKNKQNVAFSDLTQKLFKLMLDNEDPAKPDLKTRFAYAELLFQLENYDDASVQYKMVGEKASEDPMRHDANYAALFSKEKSIDKKKDALKEAERKELALNYLAKHPTGKFATAVKFKIGHIAYEENNYPEAEKWLKPLTLVKGTENADIKKKSEDLVLDMLNIKKDYAGIKAFSKQVMTSSTDENRKKNMNKIFEEAHFTEVQEFAKAGDKDEAAQKLIAYAKEHDGSKLAQDATWQAIGLYYTEGKVFEGAELCLKYAGKYPDDKKNLDALKDAAKAYAEIGQVSKSAETLVKIADLDKKNRNSHLETAADIYLLEKKIKDARSAYMNILSAADNKTQERIYAKLMDSYKDEQNSPEFAKLQNQVQAKGLEPYTTQIMIDKAKALLAAGKMTAAFDLSMKANGRNVPAEVRAEARLIQARVLEKELTQQSVKAREEKFATVLGIKTEKLDKAQTAYVTALKMSKDPYQQLEAMRGIDRCYGNYIEALTSMPLPASLKPEEQQQLRAELAKLITPIQDKKNDNEAKLKVLAASKGQAATTERVYANIRVDQTVTPNVQYPSVEKMTAFLPASTDMSIGKVSRFEIRPETRSGKTCNKSAVLTGQLAKLNPIEIAGNCYGSRQFEIVEKLGLELAKNKETRALGLFYASVGAEARGFSEKSLWMIEAALKLQPEASPFIYQKARLVYKDDGLNAAMQFFDKVLDMQMPSTEMQTFAGVKAFSEGDFTKAIEKFSSLSKEQLYTFNVGAVMSEAYAQKGEVDKALSTVKDLLNAKKDNVDFLLEQAHLFETYKGSPTLALDSYEKAFKASSQVELRDWLGKKIQYLKNQNKVGQNVISGDL</sequence>
<comment type="caution">
    <text evidence="1">The sequence shown here is derived from an EMBL/GenBank/DDBJ whole genome shotgun (WGS) entry which is preliminary data.</text>
</comment>
<dbReference type="SUPFAM" id="SSF48452">
    <property type="entry name" value="TPR-like"/>
    <property type="match status" value="2"/>
</dbReference>
<keyword evidence="2" id="KW-1185">Reference proteome</keyword>
<dbReference type="EMBL" id="JANRMI010000004">
    <property type="protein sequence ID" value="MDG0817553.1"/>
    <property type="molecule type" value="Genomic_DNA"/>
</dbReference>
<reference evidence="1" key="1">
    <citation type="submission" date="2022-08" db="EMBL/GenBank/DDBJ databases">
        <title>Novel Bdellovibrio Species Isolated from Svalbard: Designation Bdellovibrio svalbardensis.</title>
        <authorList>
            <person name="Mitchell R.J."/>
            <person name="Choi S.Y."/>
        </authorList>
    </citation>
    <scope>NUCLEOTIDE SEQUENCE</scope>
    <source>
        <strain evidence="1">PAP01</strain>
    </source>
</reference>
<evidence type="ECO:0000313" key="1">
    <source>
        <dbReference type="EMBL" id="MDG0817553.1"/>
    </source>
</evidence>
<dbReference type="InterPro" id="IPR011990">
    <property type="entry name" value="TPR-like_helical_dom_sf"/>
</dbReference>
<evidence type="ECO:0000313" key="2">
    <source>
        <dbReference type="Proteomes" id="UP001152321"/>
    </source>
</evidence>
<gene>
    <name evidence="1" type="ORF">NWE73_14320</name>
</gene>
<protein>
    <submittedName>
        <fullName evidence="1">Tetratricopeptide repeat protein</fullName>
    </submittedName>
</protein>
<name>A0ABT6DL11_9BACT</name>
<dbReference type="RefSeq" id="WP_277579025.1">
    <property type="nucleotide sequence ID" value="NZ_JANRMI010000004.1"/>
</dbReference>
<dbReference type="Pfam" id="PF13432">
    <property type="entry name" value="TPR_16"/>
    <property type="match status" value="1"/>
</dbReference>
<dbReference type="Proteomes" id="UP001152321">
    <property type="component" value="Unassembled WGS sequence"/>
</dbReference>